<sequence length="173" mass="18470">MRAAPHWPRSARWRPDRMTVEELAARAVRLATGNAAAGQLPFGALVVRDGQVLATGVNTALHDRDPAAHAEVVAVRAACAVVGEVHVTGAIVVSSCEPCALCHAVAATAGVERIYYAAPKELVPDLGYPAPPVHGELLGRMQWLFREAAPDQVVHVPTEGADEPFRRYLEGRS</sequence>
<protein>
    <recommendedName>
        <fullName evidence="1">CMP/dCMP-type deaminase domain-containing protein</fullName>
    </recommendedName>
</protein>
<reference evidence="2 3" key="1">
    <citation type="submission" date="2020-03" db="EMBL/GenBank/DDBJ databases">
        <title>Whole genome shotgun sequence of Phytohabitans suffuscus NBRC 105367.</title>
        <authorList>
            <person name="Komaki H."/>
            <person name="Tamura T."/>
        </authorList>
    </citation>
    <scope>NUCLEOTIDE SEQUENCE [LARGE SCALE GENOMIC DNA]</scope>
    <source>
        <strain evidence="2 3">NBRC 105367</strain>
    </source>
</reference>
<reference evidence="2 3" key="2">
    <citation type="submission" date="2020-03" db="EMBL/GenBank/DDBJ databases">
        <authorList>
            <person name="Ichikawa N."/>
            <person name="Kimura A."/>
            <person name="Kitahashi Y."/>
            <person name="Uohara A."/>
        </authorList>
    </citation>
    <scope>NUCLEOTIDE SEQUENCE [LARGE SCALE GENOMIC DNA]</scope>
    <source>
        <strain evidence="2 3">NBRC 105367</strain>
    </source>
</reference>
<accession>A0A6F8YSV8</accession>
<dbReference type="Proteomes" id="UP000503011">
    <property type="component" value="Chromosome"/>
</dbReference>
<dbReference type="PROSITE" id="PS51747">
    <property type="entry name" value="CYT_DCMP_DEAMINASES_2"/>
    <property type="match status" value="1"/>
</dbReference>
<dbReference type="AlphaFoldDB" id="A0A6F8YSV8"/>
<gene>
    <name evidence="2" type="ORF">Psuf_065050</name>
</gene>
<dbReference type="GO" id="GO:0047974">
    <property type="term" value="F:guanosine deaminase activity"/>
    <property type="evidence" value="ECO:0007669"/>
    <property type="project" value="TreeGrafter"/>
</dbReference>
<evidence type="ECO:0000313" key="2">
    <source>
        <dbReference type="EMBL" id="BCB89192.1"/>
    </source>
</evidence>
<dbReference type="Gene3D" id="3.40.140.10">
    <property type="entry name" value="Cytidine Deaminase, domain 2"/>
    <property type="match status" value="1"/>
</dbReference>
<evidence type="ECO:0000313" key="3">
    <source>
        <dbReference type="Proteomes" id="UP000503011"/>
    </source>
</evidence>
<dbReference type="KEGG" id="psuu:Psuf_065050"/>
<dbReference type="InterPro" id="IPR002125">
    <property type="entry name" value="CMP_dCMP_dom"/>
</dbReference>
<dbReference type="PANTHER" id="PTHR11079:SF161">
    <property type="entry name" value="CMP_DCMP-TYPE DEAMINASE DOMAIN-CONTAINING PROTEIN"/>
    <property type="match status" value="1"/>
</dbReference>
<dbReference type="Pfam" id="PF00383">
    <property type="entry name" value="dCMP_cyt_deam_1"/>
    <property type="match status" value="1"/>
</dbReference>
<evidence type="ECO:0000259" key="1">
    <source>
        <dbReference type="PROSITE" id="PS51747"/>
    </source>
</evidence>
<dbReference type="EMBL" id="AP022871">
    <property type="protein sequence ID" value="BCB89192.1"/>
    <property type="molecule type" value="Genomic_DNA"/>
</dbReference>
<keyword evidence="3" id="KW-1185">Reference proteome</keyword>
<dbReference type="InterPro" id="IPR016193">
    <property type="entry name" value="Cytidine_deaminase-like"/>
</dbReference>
<dbReference type="PANTHER" id="PTHR11079">
    <property type="entry name" value="CYTOSINE DEAMINASE FAMILY MEMBER"/>
    <property type="match status" value="1"/>
</dbReference>
<dbReference type="GO" id="GO:0006152">
    <property type="term" value="P:purine nucleoside catabolic process"/>
    <property type="evidence" value="ECO:0007669"/>
    <property type="project" value="TreeGrafter"/>
</dbReference>
<dbReference type="SUPFAM" id="SSF53927">
    <property type="entry name" value="Cytidine deaminase-like"/>
    <property type="match status" value="1"/>
</dbReference>
<name>A0A6F8YSV8_9ACTN</name>
<feature type="domain" description="CMP/dCMP-type deaminase" evidence="1">
    <location>
        <begin position="18"/>
        <end position="130"/>
    </location>
</feature>
<organism evidence="2 3">
    <name type="scientific">Phytohabitans suffuscus</name>
    <dbReference type="NCBI Taxonomy" id="624315"/>
    <lineage>
        <taxon>Bacteria</taxon>
        <taxon>Bacillati</taxon>
        <taxon>Actinomycetota</taxon>
        <taxon>Actinomycetes</taxon>
        <taxon>Micromonosporales</taxon>
        <taxon>Micromonosporaceae</taxon>
    </lineage>
</organism>
<proteinExistence type="predicted"/>